<accession>A0ABS8W588</accession>
<dbReference type="PRINTS" id="PR02054">
    <property type="entry name" value="FAM175PLANT"/>
</dbReference>
<sequence length="328" mass="36013">MNDLPIHKIQISGTTLASVLHRFFSSSGDIHGLLFGHVSFSTTISLSDDLTSNFSTVTTTDSASSSAADGPTLTATITDFLSIPSHFPLPLQHHHRDDPSSVLVGWFSGRRKTPLRPSVKDSTTTLSLASSASHSFTPLDSPYPLSLPPSLFLLLSTPFQEQLIHTHEYKAFQYRVSTDSFDPKSLDIINIGPSFRSHYGSFSPISPFPSMTCDLRGPNAMAEDEKVETLVGIKKGLKDQKELDLCAEGFEIGRLSKLMGSDASNYTAELEHLYDKMLVKLDSLARLVEKSSAKVLEQVQSCRLRMNFDNSDGISPFVRSFAGEDSYL</sequence>
<dbReference type="Proteomes" id="UP000823775">
    <property type="component" value="Unassembled WGS sequence"/>
</dbReference>
<evidence type="ECO:0000313" key="1">
    <source>
        <dbReference type="EMBL" id="MCE2055779.1"/>
    </source>
</evidence>
<proteinExistence type="predicted"/>
<dbReference type="EMBL" id="JACEIK010006484">
    <property type="protein sequence ID" value="MCE2055779.1"/>
    <property type="molecule type" value="Genomic_DNA"/>
</dbReference>
<comment type="caution">
    <text evidence="1">The sequence shown here is derived from an EMBL/GenBank/DDBJ whole genome shotgun (WGS) entry which is preliminary data.</text>
</comment>
<reference evidence="1 2" key="1">
    <citation type="journal article" date="2021" name="BMC Genomics">
        <title>Datura genome reveals duplications of psychoactive alkaloid biosynthetic genes and high mutation rate following tissue culture.</title>
        <authorList>
            <person name="Rajewski A."/>
            <person name="Carter-House D."/>
            <person name="Stajich J."/>
            <person name="Litt A."/>
        </authorList>
    </citation>
    <scope>NUCLEOTIDE SEQUENCE [LARGE SCALE GENOMIC DNA]</scope>
    <source>
        <strain evidence="1">AR-01</strain>
    </source>
</reference>
<dbReference type="InterPro" id="IPR023238">
    <property type="entry name" value="FAM175"/>
</dbReference>
<protein>
    <submittedName>
        <fullName evidence="1">Uncharacterized protein</fullName>
    </submittedName>
</protein>
<dbReference type="PRINTS" id="PR02051">
    <property type="entry name" value="PROTEINF175"/>
</dbReference>
<name>A0ABS8W588_DATST</name>
<dbReference type="PANTHER" id="PTHR31728">
    <property type="entry name" value="ABRAXAS FAMILY MEMBER"/>
    <property type="match status" value="1"/>
</dbReference>
<evidence type="ECO:0000313" key="2">
    <source>
        <dbReference type="Proteomes" id="UP000823775"/>
    </source>
</evidence>
<gene>
    <name evidence="1" type="ORF">HAX54_043380</name>
</gene>
<dbReference type="InterPro" id="IPR023241">
    <property type="entry name" value="FAM175_plant"/>
</dbReference>
<organism evidence="1 2">
    <name type="scientific">Datura stramonium</name>
    <name type="common">Jimsonweed</name>
    <name type="synonym">Common thornapple</name>
    <dbReference type="NCBI Taxonomy" id="4076"/>
    <lineage>
        <taxon>Eukaryota</taxon>
        <taxon>Viridiplantae</taxon>
        <taxon>Streptophyta</taxon>
        <taxon>Embryophyta</taxon>
        <taxon>Tracheophyta</taxon>
        <taxon>Spermatophyta</taxon>
        <taxon>Magnoliopsida</taxon>
        <taxon>eudicotyledons</taxon>
        <taxon>Gunneridae</taxon>
        <taxon>Pentapetalae</taxon>
        <taxon>asterids</taxon>
        <taxon>lamiids</taxon>
        <taxon>Solanales</taxon>
        <taxon>Solanaceae</taxon>
        <taxon>Solanoideae</taxon>
        <taxon>Datureae</taxon>
        <taxon>Datura</taxon>
    </lineage>
</organism>
<keyword evidence="2" id="KW-1185">Reference proteome</keyword>
<dbReference type="PANTHER" id="PTHR31728:SF5">
    <property type="entry name" value="OS07G0540200 PROTEIN"/>
    <property type="match status" value="1"/>
</dbReference>